<evidence type="ECO:0000313" key="4">
    <source>
        <dbReference type="Proteomes" id="UP000271291"/>
    </source>
</evidence>
<dbReference type="RefSeq" id="WP_127182300.1">
    <property type="nucleotide sequence ID" value="NZ_CP029078.1"/>
</dbReference>
<dbReference type="Proteomes" id="UP000501753">
    <property type="component" value="Chromosome"/>
</dbReference>
<evidence type="ECO:0000313" key="2">
    <source>
        <dbReference type="EMBL" id="AZS89531.1"/>
    </source>
</evidence>
<dbReference type="InterPro" id="IPR010033">
    <property type="entry name" value="HAD_SF_ppase_IIIC"/>
</dbReference>
<gene>
    <name evidence="3" type="ORF">DDJ31_00490</name>
    <name evidence="2" type="ORF">ELQ87_38745</name>
</gene>
<evidence type="ECO:0000313" key="3">
    <source>
        <dbReference type="EMBL" id="QCN83630.1"/>
    </source>
</evidence>
<dbReference type="Gene3D" id="3.40.50.1000">
    <property type="entry name" value="HAD superfamily/HAD-like"/>
    <property type="match status" value="1"/>
</dbReference>
<reference evidence="3 5" key="1">
    <citation type="submission" date="2018-04" db="EMBL/GenBank/DDBJ databases">
        <title>Complete genome sequences of Streptomyces griseoviridis K61 and characterization of antagonistic properties of biological control agents.</title>
        <authorList>
            <person name="Mariita R.M."/>
            <person name="Sello J.K."/>
        </authorList>
    </citation>
    <scope>NUCLEOTIDE SEQUENCE [LARGE SCALE GENOMIC DNA]</scope>
    <source>
        <strain evidence="3 5">K61</strain>
    </source>
</reference>
<feature type="region of interest" description="Disordered" evidence="1">
    <location>
        <begin position="357"/>
        <end position="377"/>
    </location>
</feature>
<protein>
    <submittedName>
        <fullName evidence="2">HAD-IIIC family phosphatase</fullName>
    </submittedName>
</protein>
<name>A0A3Q9KZB6_STRGD</name>
<organism evidence="2 4">
    <name type="scientific">Streptomyces griseoviridis</name>
    <dbReference type="NCBI Taxonomy" id="45398"/>
    <lineage>
        <taxon>Bacteria</taxon>
        <taxon>Bacillati</taxon>
        <taxon>Actinomycetota</taxon>
        <taxon>Actinomycetes</taxon>
        <taxon>Kitasatosporales</taxon>
        <taxon>Streptomycetaceae</taxon>
        <taxon>Streptomyces</taxon>
    </lineage>
</organism>
<dbReference type="NCBIfam" id="TIGR01681">
    <property type="entry name" value="HAD-SF-IIIC"/>
    <property type="match status" value="1"/>
</dbReference>
<dbReference type="Proteomes" id="UP000271291">
    <property type="component" value="Chromosome"/>
</dbReference>
<proteinExistence type="predicted"/>
<evidence type="ECO:0000256" key="1">
    <source>
        <dbReference type="SAM" id="MobiDB-lite"/>
    </source>
</evidence>
<dbReference type="SUPFAM" id="SSF55729">
    <property type="entry name" value="Acyl-CoA N-acyltransferases (Nat)"/>
    <property type="match status" value="1"/>
</dbReference>
<dbReference type="InterPro" id="IPR016181">
    <property type="entry name" value="Acyl_CoA_acyltransferase"/>
</dbReference>
<dbReference type="SUPFAM" id="SSF56784">
    <property type="entry name" value="HAD-like"/>
    <property type="match status" value="1"/>
</dbReference>
<accession>A0A3Q9KZB6</accession>
<evidence type="ECO:0000313" key="5">
    <source>
        <dbReference type="Proteomes" id="UP000501753"/>
    </source>
</evidence>
<dbReference type="OrthoDB" id="323926at2"/>
<dbReference type="EMBL" id="CP029078">
    <property type="protein sequence ID" value="QCN83630.1"/>
    <property type="molecule type" value="Genomic_DNA"/>
</dbReference>
<dbReference type="KEGG" id="sgd:ELQ87_38745"/>
<dbReference type="NCBIfam" id="TIGR01686">
    <property type="entry name" value="FkbH"/>
    <property type="match status" value="1"/>
</dbReference>
<sequence>MSAPGRGTPPPVKCLVWDLDNTLWNGTLLEGDDVALADGVRDVITGLDARGILQSVCSRNDHDPAWARLEALGVAEYFVVPQIGWGRKSDAVRRIAEQLNFAPSALALIDDQPAERAEVAHGLPDVRCYPAEHATTLLTLPEFSPRTVTVDARQRRSMYQAGFRRTDEQARFTGSDEDFLRSLDLVLGITRATPEELARVEELTLRTSQMNATGVHYPDHVLRDLLAEPRHEVLVTTLTDRFGPHGAVGVILLERHPGSWHLKLLATSCRVVAFGVGTVLLNWLCDQAARAGVHLLADFRPTDRNRMMEIAYRFAGFDDAPCPCRAAIRADPHEDGSAYPHPVQLLHLAAERRQPPTTLRLNAPDLTAPDVTSDARG</sequence>
<dbReference type="InterPro" id="IPR036412">
    <property type="entry name" value="HAD-like_sf"/>
</dbReference>
<dbReference type="InterPro" id="IPR010037">
    <property type="entry name" value="FkbH_domain"/>
</dbReference>
<dbReference type="EMBL" id="CP034687">
    <property type="protein sequence ID" value="AZS89531.1"/>
    <property type="molecule type" value="Genomic_DNA"/>
</dbReference>
<reference evidence="2 4" key="2">
    <citation type="submission" date="2018-12" db="EMBL/GenBank/DDBJ databases">
        <title>Streptomyces griseoviridis F1-27 complete genome.</title>
        <authorList>
            <person name="Mariita R.M."/>
            <person name="Sello J.K."/>
        </authorList>
    </citation>
    <scope>NUCLEOTIDE SEQUENCE [LARGE SCALE GENOMIC DNA]</scope>
    <source>
        <strain evidence="2 4">F1-27</strain>
    </source>
</reference>
<dbReference type="InterPro" id="IPR023214">
    <property type="entry name" value="HAD_sf"/>
</dbReference>
<dbReference type="Gene3D" id="3.40.630.30">
    <property type="match status" value="1"/>
</dbReference>
<keyword evidence="5" id="KW-1185">Reference proteome</keyword>
<dbReference type="AlphaFoldDB" id="A0A3Q9KZB6"/>